<accession>E6SUX7</accession>
<evidence type="ECO:0000256" key="4">
    <source>
        <dbReference type="ARBA" id="ARBA00023136"/>
    </source>
</evidence>
<evidence type="ECO:0000259" key="7">
    <source>
        <dbReference type="Pfam" id="PF14322"/>
    </source>
</evidence>
<evidence type="ECO:0000313" key="8">
    <source>
        <dbReference type="EMBL" id="ADV42413.1"/>
    </source>
</evidence>
<dbReference type="KEGG" id="bhl:Bache_0386"/>
<dbReference type="InterPro" id="IPR012944">
    <property type="entry name" value="SusD_RagB_dom"/>
</dbReference>
<reference key="1">
    <citation type="submission" date="2010-11" db="EMBL/GenBank/DDBJ databases">
        <title>The complete genome of Bacteroides helcogenes P 36-108.</title>
        <authorList>
            <consortium name="US DOE Joint Genome Institute (JGI-PGF)"/>
            <person name="Lucas S."/>
            <person name="Copeland A."/>
            <person name="Lapidus A."/>
            <person name="Bruce D."/>
            <person name="Goodwin L."/>
            <person name="Pitluck S."/>
            <person name="Kyrpides N."/>
            <person name="Mavromatis K."/>
            <person name="Ivanova N."/>
            <person name="Zeytun A."/>
            <person name="Brettin T."/>
            <person name="Detter J.C."/>
            <person name="Tapia R."/>
            <person name="Han C."/>
            <person name="Land M."/>
            <person name="Hauser L."/>
            <person name="Markowitz V."/>
            <person name="Cheng J.-F."/>
            <person name="Hugenholtz P."/>
            <person name="Woyke T."/>
            <person name="Wu D."/>
            <person name="Gronow S."/>
            <person name="Wellnitz S."/>
            <person name="Brambilla E."/>
            <person name="Klenk H.-P."/>
            <person name="Eisen J.A."/>
        </authorList>
    </citation>
    <scope>NUCLEOTIDE SEQUENCE</scope>
    <source>
        <strain>P 36-108</strain>
    </source>
</reference>
<sequence>MKKNILYISCALLLVTFTGCEDFLDRDPQNKQTNDTYWLNETSLRTYAQDFYSSYYTGYGTDYTIFGGYFSGDNFTDDFLTLGGGYRNFPTSATTDSNAEGTEKTNPWSAGFDVVYKANVMIEKIKGMSISDEAKNHWTGIARYFRAMAYSTMTKLYGGVPYIDRVLDPFKDEEELYKDRDSYLTVAQKILEDYQYALTNVRVDDTKRQVNKYVVAAYMSRDMLYHATWLKYHGTTVGPESQKVSDADLKAFFQGAIDGAEVVMGNSKFGVGNDYNAIFSTDDLAGNPEVIFYREYTYGVQGNALMSYNAAENLNELGSVTENAVESYLCSDGLPIGQSPLYKGAENPSIENTFQNRDPRLYQTLVDSLRIFNSGLSPMAASPTGYAPKKFLNEQWYAEGSPYTKNIYSPADAPTIRYAEVLLNYVEARYEISKVGGTAFAQSDLDKSINKLRGRKLTKWGEKPLVERSMPVVTLSGSNLTVKGVTINDPARDTDVDPILWEIRRERRMELIMEGRRGEDLRRWAKYEYLNSEDESGNPDKTFLGAYIKVADYPGIKTGQSGVHLFDPADPTNANPSQGFIWYLNQKNIRIFKKGELDSERYYLRAIPNSQIVTYKDKNGNKYKLTQNPGW</sequence>
<evidence type="ECO:0000256" key="2">
    <source>
        <dbReference type="ARBA" id="ARBA00006275"/>
    </source>
</evidence>
<keyword evidence="4" id="KW-0472">Membrane</keyword>
<feature type="domain" description="SusD-like N-terminal" evidence="7">
    <location>
        <begin position="22"/>
        <end position="221"/>
    </location>
</feature>
<dbReference type="Gene3D" id="1.25.40.390">
    <property type="match status" value="1"/>
</dbReference>
<evidence type="ECO:0000256" key="1">
    <source>
        <dbReference type="ARBA" id="ARBA00004442"/>
    </source>
</evidence>
<dbReference type="AlphaFoldDB" id="E6SUX7"/>
<dbReference type="Pfam" id="PF14322">
    <property type="entry name" value="SusD-like_3"/>
    <property type="match status" value="1"/>
</dbReference>
<dbReference type="InterPro" id="IPR011990">
    <property type="entry name" value="TPR-like_helical_dom_sf"/>
</dbReference>
<dbReference type="RefSeq" id="WP_013546030.1">
    <property type="nucleotide sequence ID" value="NC_014933.1"/>
</dbReference>
<dbReference type="EMBL" id="CP002352">
    <property type="protein sequence ID" value="ADV42413.1"/>
    <property type="molecule type" value="Genomic_DNA"/>
</dbReference>
<comment type="similarity">
    <text evidence="2">Belongs to the SusD family.</text>
</comment>
<reference evidence="8 9" key="2">
    <citation type="journal article" date="2011" name="Stand. Genomic Sci.">
        <title>Complete genome sequence of Bacteroides helcogenes type strain (P 36-108).</title>
        <authorList>
            <person name="Pati A."/>
            <person name="Gronow S."/>
            <person name="Zeytun A."/>
            <person name="Lapidus A."/>
            <person name="Nolan M."/>
            <person name="Hammon N."/>
            <person name="Deshpande S."/>
            <person name="Cheng J.F."/>
            <person name="Tapia R."/>
            <person name="Han C."/>
            <person name="Goodwin L."/>
            <person name="Pitluck S."/>
            <person name="Liolios K."/>
            <person name="Pagani I."/>
            <person name="Ivanova N."/>
            <person name="Mavromatis K."/>
            <person name="Chen A."/>
            <person name="Palaniappan K."/>
            <person name="Land M."/>
            <person name="Hauser L."/>
            <person name="Chang Y.J."/>
            <person name="Jeffries C.D."/>
            <person name="Detter J.C."/>
            <person name="Brambilla E."/>
            <person name="Rohde M."/>
            <person name="Goker M."/>
            <person name="Woyke T."/>
            <person name="Bristow J."/>
            <person name="Eisen J.A."/>
            <person name="Markowitz V."/>
            <person name="Hugenholtz P."/>
            <person name="Kyrpides N.C."/>
            <person name="Klenk H.P."/>
            <person name="Lucas S."/>
        </authorList>
    </citation>
    <scope>NUCLEOTIDE SEQUENCE [LARGE SCALE GENOMIC DNA]</scope>
    <source>
        <strain evidence="9">ATCC 35417 / DSM 20613 / JCM 6297 / CCUG 15421 / P 36-108</strain>
    </source>
</reference>
<feature type="domain" description="RagB/SusD" evidence="6">
    <location>
        <begin position="289"/>
        <end position="631"/>
    </location>
</feature>
<organism evidence="8 9">
    <name type="scientific">Bacteroides helcogenes (strain ATCC 35417 / DSM 20613 / JCM 6297 / CCUG 15421 / P 36-108)</name>
    <dbReference type="NCBI Taxonomy" id="693979"/>
    <lineage>
        <taxon>Bacteria</taxon>
        <taxon>Pseudomonadati</taxon>
        <taxon>Bacteroidota</taxon>
        <taxon>Bacteroidia</taxon>
        <taxon>Bacteroidales</taxon>
        <taxon>Bacteroidaceae</taxon>
        <taxon>Bacteroides</taxon>
    </lineage>
</organism>
<evidence type="ECO:0000313" key="9">
    <source>
        <dbReference type="Proteomes" id="UP000008630"/>
    </source>
</evidence>
<protein>
    <submittedName>
        <fullName evidence="8">RagB/SusD domain protein</fullName>
    </submittedName>
</protein>
<dbReference type="HOGENOM" id="CLU_015553_0_1_10"/>
<dbReference type="eggNOG" id="COG0547">
    <property type="taxonomic scope" value="Bacteria"/>
</dbReference>
<evidence type="ECO:0000256" key="3">
    <source>
        <dbReference type="ARBA" id="ARBA00022729"/>
    </source>
</evidence>
<dbReference type="Proteomes" id="UP000008630">
    <property type="component" value="Chromosome"/>
</dbReference>
<comment type="subcellular location">
    <subcellularLocation>
        <location evidence="1">Cell outer membrane</location>
    </subcellularLocation>
</comment>
<evidence type="ECO:0000256" key="5">
    <source>
        <dbReference type="ARBA" id="ARBA00023237"/>
    </source>
</evidence>
<keyword evidence="3" id="KW-0732">Signal</keyword>
<gene>
    <name evidence="8" type="ordered locus">Bache_0386</name>
</gene>
<keyword evidence="9" id="KW-1185">Reference proteome</keyword>
<dbReference type="PROSITE" id="PS51257">
    <property type="entry name" value="PROKAR_LIPOPROTEIN"/>
    <property type="match status" value="1"/>
</dbReference>
<dbReference type="InterPro" id="IPR033985">
    <property type="entry name" value="SusD-like_N"/>
</dbReference>
<keyword evidence="5" id="KW-0998">Cell outer membrane</keyword>
<evidence type="ECO:0000259" key="6">
    <source>
        <dbReference type="Pfam" id="PF07980"/>
    </source>
</evidence>
<dbReference type="GO" id="GO:0009279">
    <property type="term" value="C:cell outer membrane"/>
    <property type="evidence" value="ECO:0007669"/>
    <property type="project" value="UniProtKB-SubCell"/>
</dbReference>
<dbReference type="STRING" id="693979.Bache_0386"/>
<dbReference type="SUPFAM" id="SSF48452">
    <property type="entry name" value="TPR-like"/>
    <property type="match status" value="1"/>
</dbReference>
<proteinExistence type="inferred from homology"/>
<dbReference type="Pfam" id="PF07980">
    <property type="entry name" value="SusD_RagB"/>
    <property type="match status" value="1"/>
</dbReference>
<name>E6SUX7_BACT6</name>